<dbReference type="eggNOG" id="COG3264">
    <property type="taxonomic scope" value="Bacteria"/>
</dbReference>
<feature type="transmembrane region" description="Helical" evidence="7">
    <location>
        <begin position="272"/>
        <end position="296"/>
    </location>
</feature>
<dbReference type="InterPro" id="IPR052702">
    <property type="entry name" value="MscS-like_channel"/>
</dbReference>
<evidence type="ECO:0000256" key="8">
    <source>
        <dbReference type="SAM" id="SignalP"/>
    </source>
</evidence>
<evidence type="ECO:0000259" key="9">
    <source>
        <dbReference type="Pfam" id="PF00924"/>
    </source>
</evidence>
<dbReference type="STRING" id="111780.Sta7437_3187"/>
<evidence type="ECO:0000256" key="6">
    <source>
        <dbReference type="ARBA" id="ARBA00023136"/>
    </source>
</evidence>
<comment type="similarity">
    <text evidence="2">Belongs to the MscS (TC 1.A.23) family.</text>
</comment>
<dbReference type="RefSeq" id="WP_015194357.1">
    <property type="nucleotide sequence ID" value="NC_019748.1"/>
</dbReference>
<feature type="transmembrane region" description="Helical" evidence="7">
    <location>
        <begin position="221"/>
        <end position="243"/>
    </location>
</feature>
<dbReference type="EMBL" id="CP003653">
    <property type="protein sequence ID" value="AFZ36695.1"/>
    <property type="molecule type" value="Genomic_DNA"/>
</dbReference>
<evidence type="ECO:0000313" key="12">
    <source>
        <dbReference type="EMBL" id="AFZ36695.1"/>
    </source>
</evidence>
<dbReference type="Gene3D" id="3.30.70.100">
    <property type="match status" value="1"/>
</dbReference>
<dbReference type="HOGENOM" id="CLU_028878_0_0_3"/>
<gene>
    <name evidence="12" type="ordered locus">Sta7437_3187</name>
</gene>
<evidence type="ECO:0000256" key="7">
    <source>
        <dbReference type="SAM" id="Phobius"/>
    </source>
</evidence>
<dbReference type="SUPFAM" id="SSF82861">
    <property type="entry name" value="Mechanosensitive channel protein MscS (YggB), transmembrane region"/>
    <property type="match status" value="1"/>
</dbReference>
<dbReference type="KEGG" id="scs:Sta7437_3187"/>
<keyword evidence="3" id="KW-1003">Cell membrane</keyword>
<dbReference type="PROSITE" id="PS01246">
    <property type="entry name" value="UPF0003"/>
    <property type="match status" value="1"/>
</dbReference>
<protein>
    <submittedName>
        <fullName evidence="12">MscS Mechanosensitive ion channel</fullName>
    </submittedName>
</protein>
<dbReference type="InterPro" id="IPR011014">
    <property type="entry name" value="MscS_channel_TM-2"/>
</dbReference>
<feature type="transmembrane region" description="Helical" evidence="7">
    <location>
        <begin position="317"/>
        <end position="335"/>
    </location>
</feature>
<evidence type="ECO:0000313" key="13">
    <source>
        <dbReference type="Proteomes" id="UP000010473"/>
    </source>
</evidence>
<dbReference type="OrthoDB" id="9809206at2"/>
<comment type="subcellular location">
    <subcellularLocation>
        <location evidence="1">Cell membrane</location>
        <topology evidence="1">Multi-pass membrane protein</topology>
    </subcellularLocation>
</comment>
<dbReference type="Pfam" id="PF00924">
    <property type="entry name" value="MS_channel_2nd"/>
    <property type="match status" value="1"/>
</dbReference>
<dbReference type="Pfam" id="PF21088">
    <property type="entry name" value="MS_channel_1st"/>
    <property type="match status" value="1"/>
</dbReference>
<dbReference type="InterPro" id="IPR010920">
    <property type="entry name" value="LSM_dom_sf"/>
</dbReference>
<feature type="signal peptide" evidence="8">
    <location>
        <begin position="1"/>
        <end position="30"/>
    </location>
</feature>
<feature type="domain" description="Mechanosensitive ion channel MscS C-terminal" evidence="10">
    <location>
        <begin position="434"/>
        <end position="515"/>
    </location>
</feature>
<keyword evidence="13" id="KW-1185">Reference proteome</keyword>
<sequence length="558" mass="63460">MQKQKLFNHFSKIILSLLFFLLVLTVPSQAQPNFNNWSSAPIITDSWQIFQSNEVTTKTAPVVLDGRELFRVSASGGYAAIERADWIATQLQVAVDSNKSSELTIETRNQLPVIFLNGEQLLTVTNQDSFKGAILQERAQFWSEKIQQAIEQAQLERTSNYLQQQLSVSFFILLIALILSRFIKQLETYPVREAIQRIIPGIAKRNRTKSSNLTTLYRLKLGLIQFILWVSVFLIITEFFPLLRSWRYKFLNLLIGSMTNSWFNLGDKSYSFLNLLILTALFWGLIILSGNLTTLLRTRILQATRMNRGSQEVISTILKYSLISIGTIVLLQIWGLNLSSLALIGSALGVGIGFGFQEIAKNFASGLVLLFERSVQVGDFIQVGQHLGTVERIGARSIVLKTLDKISIIVPNSRLLADEVTNWSHDNPASRLHLPVGVAYGSDVEKVKTALLRVAEEHPEVLRYPQPQVFFNSFGESWLDFELLVWTSDPSRQVRLKSDLYFQIEKIFKQQEIKIPFPQRDLHLQNANLPITLSPQLENYLLHFLKSFASQQSRNGKR</sequence>
<dbReference type="Gene3D" id="1.10.287.1260">
    <property type="match status" value="1"/>
</dbReference>
<reference evidence="13" key="1">
    <citation type="journal article" date="2013" name="Proc. Natl. Acad. Sci. U.S.A.">
        <title>Improving the coverage of the cyanobacterial phylum using diversity-driven genome sequencing.</title>
        <authorList>
            <person name="Shih P.M."/>
            <person name="Wu D."/>
            <person name="Latifi A."/>
            <person name="Axen S.D."/>
            <person name="Fewer D.P."/>
            <person name="Talla E."/>
            <person name="Calteau A."/>
            <person name="Cai F."/>
            <person name="Tandeau de Marsac N."/>
            <person name="Rippka R."/>
            <person name="Herdman M."/>
            <person name="Sivonen K."/>
            <person name="Coursin T."/>
            <person name="Laurent T."/>
            <person name="Goodwin L."/>
            <person name="Nolan M."/>
            <person name="Davenport K.W."/>
            <person name="Han C.S."/>
            <person name="Rubin E.M."/>
            <person name="Eisen J.A."/>
            <person name="Woyke T."/>
            <person name="Gugger M."/>
            <person name="Kerfeld C.A."/>
        </authorList>
    </citation>
    <scope>NUCLEOTIDE SEQUENCE [LARGE SCALE GENOMIC DNA]</scope>
    <source>
        <strain evidence="13">ATCC 29371 / PCC 7437</strain>
    </source>
</reference>
<name>K9XVS7_STAC7</name>
<evidence type="ECO:0000259" key="10">
    <source>
        <dbReference type="Pfam" id="PF21082"/>
    </source>
</evidence>
<keyword evidence="5 7" id="KW-1133">Transmembrane helix</keyword>
<dbReference type="InterPro" id="IPR049278">
    <property type="entry name" value="MS_channel_C"/>
</dbReference>
<dbReference type="InterPro" id="IPR006686">
    <property type="entry name" value="MscS_channel_CS"/>
</dbReference>
<keyword evidence="6 7" id="KW-0472">Membrane</keyword>
<evidence type="ECO:0000256" key="5">
    <source>
        <dbReference type="ARBA" id="ARBA00022989"/>
    </source>
</evidence>
<accession>K9XVS7</accession>
<dbReference type="InterPro" id="IPR011066">
    <property type="entry name" value="MscS_channel_C_sf"/>
</dbReference>
<dbReference type="GO" id="GO:0055085">
    <property type="term" value="P:transmembrane transport"/>
    <property type="evidence" value="ECO:0007669"/>
    <property type="project" value="InterPro"/>
</dbReference>
<keyword evidence="8" id="KW-0732">Signal</keyword>
<dbReference type="PATRIC" id="fig|111780.3.peg.3305"/>
<dbReference type="Pfam" id="PF21082">
    <property type="entry name" value="MS_channel_3rd"/>
    <property type="match status" value="1"/>
</dbReference>
<keyword evidence="4 7" id="KW-0812">Transmembrane</keyword>
<dbReference type="SUPFAM" id="SSF82689">
    <property type="entry name" value="Mechanosensitive channel protein MscS (YggB), C-terminal domain"/>
    <property type="match status" value="1"/>
</dbReference>
<evidence type="ECO:0000256" key="4">
    <source>
        <dbReference type="ARBA" id="ARBA00022692"/>
    </source>
</evidence>
<evidence type="ECO:0000256" key="1">
    <source>
        <dbReference type="ARBA" id="ARBA00004651"/>
    </source>
</evidence>
<dbReference type="PANTHER" id="PTHR30347">
    <property type="entry name" value="POTASSIUM CHANNEL RELATED"/>
    <property type="match status" value="1"/>
</dbReference>
<proteinExistence type="inferred from homology"/>
<dbReference type="InterPro" id="IPR006685">
    <property type="entry name" value="MscS_channel_2nd"/>
</dbReference>
<feature type="domain" description="Mechanosensitive ion channel transmembrane helices 2/3" evidence="11">
    <location>
        <begin position="316"/>
        <end position="357"/>
    </location>
</feature>
<dbReference type="SUPFAM" id="SSF50182">
    <property type="entry name" value="Sm-like ribonucleoproteins"/>
    <property type="match status" value="1"/>
</dbReference>
<dbReference type="AlphaFoldDB" id="K9XVS7"/>
<feature type="chain" id="PRO_5003938629" evidence="8">
    <location>
        <begin position="31"/>
        <end position="558"/>
    </location>
</feature>
<evidence type="ECO:0000256" key="2">
    <source>
        <dbReference type="ARBA" id="ARBA00008017"/>
    </source>
</evidence>
<organism evidence="12 13">
    <name type="scientific">Stanieria cyanosphaera (strain ATCC 29371 / PCC 7437)</name>
    <dbReference type="NCBI Taxonomy" id="111780"/>
    <lineage>
        <taxon>Bacteria</taxon>
        <taxon>Bacillati</taxon>
        <taxon>Cyanobacteriota</taxon>
        <taxon>Cyanophyceae</taxon>
        <taxon>Pleurocapsales</taxon>
        <taxon>Dermocarpellaceae</taxon>
        <taxon>Stanieria</taxon>
    </lineage>
</organism>
<dbReference type="InterPro" id="IPR023408">
    <property type="entry name" value="MscS_beta-dom_sf"/>
</dbReference>
<evidence type="ECO:0000259" key="11">
    <source>
        <dbReference type="Pfam" id="PF21088"/>
    </source>
</evidence>
<dbReference type="GO" id="GO:0005886">
    <property type="term" value="C:plasma membrane"/>
    <property type="evidence" value="ECO:0007669"/>
    <property type="project" value="UniProtKB-SubCell"/>
</dbReference>
<evidence type="ECO:0000256" key="3">
    <source>
        <dbReference type="ARBA" id="ARBA00022475"/>
    </source>
</evidence>
<dbReference type="Proteomes" id="UP000010473">
    <property type="component" value="Chromosome"/>
</dbReference>
<dbReference type="InterPro" id="IPR049142">
    <property type="entry name" value="MS_channel_1st"/>
</dbReference>
<dbReference type="PANTHER" id="PTHR30347:SF1">
    <property type="entry name" value="MECHANOSENSITIVE CHANNEL MSCK"/>
    <property type="match status" value="1"/>
</dbReference>
<feature type="domain" description="Mechanosensitive ion channel MscS" evidence="9">
    <location>
        <begin position="359"/>
        <end position="425"/>
    </location>
</feature>
<feature type="transmembrane region" description="Helical" evidence="7">
    <location>
        <begin position="166"/>
        <end position="183"/>
    </location>
</feature>
<dbReference type="Gene3D" id="2.30.30.60">
    <property type="match status" value="1"/>
</dbReference>